<dbReference type="AlphaFoldDB" id="A0A4V4HFT8"/>
<reference evidence="1 2" key="1">
    <citation type="journal article" date="2019" name="Nat. Ecol. Evol.">
        <title>Megaphylogeny resolves global patterns of mushroom evolution.</title>
        <authorList>
            <person name="Varga T."/>
            <person name="Krizsan K."/>
            <person name="Foldi C."/>
            <person name="Dima B."/>
            <person name="Sanchez-Garcia M."/>
            <person name="Sanchez-Ramirez S."/>
            <person name="Szollosi G.J."/>
            <person name="Szarkandi J.G."/>
            <person name="Papp V."/>
            <person name="Albert L."/>
            <person name="Andreopoulos W."/>
            <person name="Angelini C."/>
            <person name="Antonin V."/>
            <person name="Barry K.W."/>
            <person name="Bougher N.L."/>
            <person name="Buchanan P."/>
            <person name="Buyck B."/>
            <person name="Bense V."/>
            <person name="Catcheside P."/>
            <person name="Chovatia M."/>
            <person name="Cooper J."/>
            <person name="Damon W."/>
            <person name="Desjardin D."/>
            <person name="Finy P."/>
            <person name="Geml J."/>
            <person name="Haridas S."/>
            <person name="Hughes K."/>
            <person name="Justo A."/>
            <person name="Karasinski D."/>
            <person name="Kautmanova I."/>
            <person name="Kiss B."/>
            <person name="Kocsube S."/>
            <person name="Kotiranta H."/>
            <person name="LaButti K.M."/>
            <person name="Lechner B.E."/>
            <person name="Liimatainen K."/>
            <person name="Lipzen A."/>
            <person name="Lukacs Z."/>
            <person name="Mihaltcheva S."/>
            <person name="Morgado L.N."/>
            <person name="Niskanen T."/>
            <person name="Noordeloos M.E."/>
            <person name="Ohm R.A."/>
            <person name="Ortiz-Santana B."/>
            <person name="Ovrebo C."/>
            <person name="Racz N."/>
            <person name="Riley R."/>
            <person name="Savchenko A."/>
            <person name="Shiryaev A."/>
            <person name="Soop K."/>
            <person name="Spirin V."/>
            <person name="Szebenyi C."/>
            <person name="Tomsovsky M."/>
            <person name="Tulloss R.E."/>
            <person name="Uehling J."/>
            <person name="Grigoriev I.V."/>
            <person name="Vagvolgyi C."/>
            <person name="Papp T."/>
            <person name="Martin F.M."/>
            <person name="Miettinen O."/>
            <person name="Hibbett D.S."/>
            <person name="Nagy L.G."/>
        </authorList>
    </citation>
    <scope>NUCLEOTIDE SEQUENCE [LARGE SCALE GENOMIC DNA]</scope>
    <source>
        <strain evidence="1 2">CBS 962.96</strain>
    </source>
</reference>
<keyword evidence="2" id="KW-1185">Reference proteome</keyword>
<evidence type="ECO:0000313" key="1">
    <source>
        <dbReference type="EMBL" id="THU96175.1"/>
    </source>
</evidence>
<dbReference type="Proteomes" id="UP000297245">
    <property type="component" value="Unassembled WGS sequence"/>
</dbReference>
<name>A0A4V4HFT8_DENBC</name>
<protein>
    <submittedName>
        <fullName evidence="1">Uncharacterized protein</fullName>
    </submittedName>
</protein>
<dbReference type="OrthoDB" id="416786at2759"/>
<gene>
    <name evidence="1" type="ORF">K435DRAFT_797512</name>
</gene>
<proteinExistence type="predicted"/>
<accession>A0A4V4HFT8</accession>
<sequence length="131" mass="14640">MILHSGTASQYFIEMFRNVSRCLHTIKTSLELLHYQSLVHLTIRSSFDRVDDADMSGWKLMEGTMGSSCPINIDVLPTQAGLAEVQFKYYPALLKEATNIDAFADHFTSALELLERVLRSTGANLLICGQV</sequence>
<dbReference type="EMBL" id="ML179182">
    <property type="protein sequence ID" value="THU96175.1"/>
    <property type="molecule type" value="Genomic_DNA"/>
</dbReference>
<organism evidence="1 2">
    <name type="scientific">Dendrothele bispora (strain CBS 962.96)</name>
    <dbReference type="NCBI Taxonomy" id="1314807"/>
    <lineage>
        <taxon>Eukaryota</taxon>
        <taxon>Fungi</taxon>
        <taxon>Dikarya</taxon>
        <taxon>Basidiomycota</taxon>
        <taxon>Agaricomycotina</taxon>
        <taxon>Agaricomycetes</taxon>
        <taxon>Agaricomycetidae</taxon>
        <taxon>Agaricales</taxon>
        <taxon>Agaricales incertae sedis</taxon>
        <taxon>Dendrothele</taxon>
    </lineage>
</organism>
<evidence type="ECO:0000313" key="2">
    <source>
        <dbReference type="Proteomes" id="UP000297245"/>
    </source>
</evidence>